<dbReference type="RefSeq" id="WP_207615454.1">
    <property type="nucleotide sequence ID" value="NZ_JAFNLL010000012.1"/>
</dbReference>
<organism evidence="1 2">
    <name type="scientific">Arthrobacter cavernae</name>
    <dbReference type="NCBI Taxonomy" id="2817681"/>
    <lineage>
        <taxon>Bacteria</taxon>
        <taxon>Bacillati</taxon>
        <taxon>Actinomycetota</taxon>
        <taxon>Actinomycetes</taxon>
        <taxon>Micrococcales</taxon>
        <taxon>Micrococcaceae</taxon>
        <taxon>Arthrobacter</taxon>
    </lineage>
</organism>
<dbReference type="EMBL" id="JAFNLL010000012">
    <property type="protein sequence ID" value="MBO1267656.1"/>
    <property type="molecule type" value="Genomic_DNA"/>
</dbReference>
<evidence type="ECO:0008006" key="3">
    <source>
        <dbReference type="Google" id="ProtNLM"/>
    </source>
</evidence>
<evidence type="ECO:0000313" key="1">
    <source>
        <dbReference type="EMBL" id="MBO1267656.1"/>
    </source>
</evidence>
<name>A0A939HGW4_9MICC</name>
<dbReference type="Gene3D" id="3.40.960.10">
    <property type="entry name" value="VSR Endonuclease"/>
    <property type="match status" value="1"/>
</dbReference>
<dbReference type="Proteomes" id="UP000664164">
    <property type="component" value="Unassembled WGS sequence"/>
</dbReference>
<accession>A0A939HGW4</accession>
<comment type="caution">
    <text evidence="1">The sequence shown here is derived from an EMBL/GenBank/DDBJ whole genome shotgun (WGS) entry which is preliminary data.</text>
</comment>
<protein>
    <recommendedName>
        <fullName evidence="3">DUF559 domain-containing protein</fullName>
    </recommendedName>
</protein>
<gene>
    <name evidence="1" type="ORF">J1902_06600</name>
</gene>
<reference evidence="1" key="1">
    <citation type="submission" date="2021-03" db="EMBL/GenBank/DDBJ databases">
        <title>A new species, PO-11, isolated from a karst cave deposit.</title>
        <authorList>
            <person name="Zhaoxiaoyong W."/>
        </authorList>
    </citation>
    <scope>NUCLEOTIDE SEQUENCE</scope>
    <source>
        <strain evidence="1">PO-11</strain>
    </source>
</reference>
<evidence type="ECO:0000313" key="2">
    <source>
        <dbReference type="Proteomes" id="UP000664164"/>
    </source>
</evidence>
<dbReference type="InterPro" id="IPR011335">
    <property type="entry name" value="Restrct_endonuc-II-like"/>
</dbReference>
<proteinExistence type="predicted"/>
<dbReference type="SUPFAM" id="SSF52980">
    <property type="entry name" value="Restriction endonuclease-like"/>
    <property type="match status" value="1"/>
</dbReference>
<sequence>MRRPNCLPSEFHDAPFTVAQALEAGLTRRRTRATDLVTPCRGVRLRTGTEVTLLRRVQALTTATGAVASHVTAAALWGFPLPLTLQDHAIIHLTQLPGKRAVRRRGVKGHQLRLRPDEITHGRMVTCTSALRTWFDLSSVLDEDELVIAGDHLLRRRNPDATPGQLDAYLESRRGAAGHCKAMDARKRMRTGTDSPKETEVRLLLVKHGLPEPGINLPIFDNTGGWIQDPDMSYEELKIAIQYDGGHHARPAQRRSDIARDENALELGWRVVRLTQSDLDVAVPGAEPRAVTRVRAALTERGWTAPKANGAS</sequence>
<dbReference type="AlphaFoldDB" id="A0A939HGW4"/>
<keyword evidence="2" id="KW-1185">Reference proteome</keyword>